<keyword evidence="4" id="KW-0255">Endonuclease</keyword>
<evidence type="ECO:0000259" key="3">
    <source>
        <dbReference type="SMART" id="SM00507"/>
    </source>
</evidence>
<accession>A0ABY2ITR8</accession>
<evidence type="ECO:0000256" key="2">
    <source>
        <dbReference type="SAM" id="MobiDB-lite"/>
    </source>
</evidence>
<keyword evidence="4" id="KW-0378">Hydrolase</keyword>
<dbReference type="Pfam" id="PF01844">
    <property type="entry name" value="HNH"/>
    <property type="match status" value="1"/>
</dbReference>
<comment type="caution">
    <text evidence="4">The sequence shown here is derived from an EMBL/GenBank/DDBJ whole genome shotgun (WGS) entry which is preliminary data.</text>
</comment>
<evidence type="ECO:0000313" key="5">
    <source>
        <dbReference type="Proteomes" id="UP000297853"/>
    </source>
</evidence>
<keyword evidence="4" id="KW-0540">Nuclease</keyword>
<reference evidence="4 5" key="1">
    <citation type="submission" date="2019-03" db="EMBL/GenBank/DDBJ databases">
        <title>Genomics of glacier-inhabiting Cryobacterium strains.</title>
        <authorList>
            <person name="Liu Q."/>
            <person name="Xin Y.-H."/>
        </authorList>
    </citation>
    <scope>NUCLEOTIDE SEQUENCE [LARGE SCALE GENOMIC DNA]</scope>
    <source>
        <strain evidence="4 5">TMT1-23-1</strain>
    </source>
</reference>
<keyword evidence="5" id="KW-1185">Reference proteome</keyword>
<protein>
    <submittedName>
        <fullName evidence="4">HNH endonuclease</fullName>
    </submittedName>
</protein>
<feature type="domain" description="HNH nuclease" evidence="3">
    <location>
        <begin position="411"/>
        <end position="463"/>
    </location>
</feature>
<dbReference type="RefSeq" id="WP_134432605.1">
    <property type="nucleotide sequence ID" value="NZ_SOGQ01000081.1"/>
</dbReference>
<dbReference type="InterPro" id="IPR003615">
    <property type="entry name" value="HNH_nuc"/>
</dbReference>
<feature type="compositionally biased region" description="Polar residues" evidence="2">
    <location>
        <begin position="505"/>
        <end position="514"/>
    </location>
</feature>
<dbReference type="CDD" id="cd00085">
    <property type="entry name" value="HNHc"/>
    <property type="match status" value="1"/>
</dbReference>
<dbReference type="InterPro" id="IPR003870">
    <property type="entry name" value="DUF222"/>
</dbReference>
<sequence length="514" mass="54262">MAGAPTPHHPTTSPQAVASNVQLPLVQQPLVQLPLVQRLQQARDLAASVLDSVAFSLLNEAEAMAVLGTVEDLGRRVDAARVASAADIAVRSRRILGHESLAYKNGATNGTDLITRLTRVSSREANRRVRLGENVTPRLAGTSMLPPYYPAVAAALTAGSLGVDAAEHIVTALDTVAARVAPDDLGTAERALVASATGAITDETSGLPGEGFAFPADLVRGMAGQWLARLDPDGTAPNEPVAEPRSTVGFGLLRDGLYPLRGGVTAELRGIMNAIFDTYLSAHAAPAFPTEEEQARMDAGDLIPGAEAAAHSDDRNGGEKRADILRGVFEAATRDAGTPTMGGAAPTVMIHVNQADLAADRGVGWIDGVEAPISLTSVKQALCAGGFQEIVFGPNNEVLTLSTEKRFFTRAQRRAIAARDGGCTIPGCTIPAAWCEVHHVIPWHLGGKTNIDNGVLLCWYHHHSIDTSGWQIRMVKGKPEVRAPLCYDPTQTWRTTGNHRARPPGSQQARPPGA</sequence>
<comment type="similarity">
    <text evidence="1">Belongs to the Rv1128c/1148c/1588c/1702c/1945/3466 family.</text>
</comment>
<evidence type="ECO:0000313" key="4">
    <source>
        <dbReference type="EMBL" id="TFC94697.1"/>
    </source>
</evidence>
<gene>
    <name evidence="4" type="ORF">E3T28_14480</name>
</gene>
<name>A0ABY2ITR8_9MICO</name>
<dbReference type="EMBL" id="SOGQ01000081">
    <property type="protein sequence ID" value="TFC94697.1"/>
    <property type="molecule type" value="Genomic_DNA"/>
</dbReference>
<dbReference type="SMART" id="SM00507">
    <property type="entry name" value="HNHc"/>
    <property type="match status" value="1"/>
</dbReference>
<dbReference type="GO" id="GO:0004519">
    <property type="term" value="F:endonuclease activity"/>
    <property type="evidence" value="ECO:0007669"/>
    <property type="project" value="UniProtKB-KW"/>
</dbReference>
<proteinExistence type="inferred from homology"/>
<dbReference type="Proteomes" id="UP000297853">
    <property type="component" value="Unassembled WGS sequence"/>
</dbReference>
<evidence type="ECO:0000256" key="1">
    <source>
        <dbReference type="ARBA" id="ARBA00023450"/>
    </source>
</evidence>
<dbReference type="Pfam" id="PF02720">
    <property type="entry name" value="DUF222"/>
    <property type="match status" value="1"/>
</dbReference>
<organism evidence="4 5">
    <name type="scientific">Cryobacterium sinapicolor</name>
    <dbReference type="NCBI Taxonomy" id="1259236"/>
    <lineage>
        <taxon>Bacteria</taxon>
        <taxon>Bacillati</taxon>
        <taxon>Actinomycetota</taxon>
        <taxon>Actinomycetes</taxon>
        <taxon>Micrococcales</taxon>
        <taxon>Microbacteriaceae</taxon>
        <taxon>Cryobacterium</taxon>
    </lineage>
</organism>
<dbReference type="Gene3D" id="1.10.30.50">
    <property type="match status" value="1"/>
</dbReference>
<feature type="region of interest" description="Disordered" evidence="2">
    <location>
        <begin position="489"/>
        <end position="514"/>
    </location>
</feature>
<dbReference type="InterPro" id="IPR002711">
    <property type="entry name" value="HNH"/>
</dbReference>